<dbReference type="Pfam" id="PF12704">
    <property type="entry name" value="MacB_PCD"/>
    <property type="match status" value="1"/>
</dbReference>
<keyword evidence="5 8" id="KW-0812">Transmembrane</keyword>
<keyword evidence="12" id="KW-1185">Reference proteome</keyword>
<dbReference type="KEGG" id="scyp:JYB88_06770"/>
<reference evidence="11 12" key="1">
    <citation type="submission" date="2021-03" db="EMBL/GenBank/DDBJ databases">
        <title>Novel species identification of genus Shewanella.</title>
        <authorList>
            <person name="Liu G."/>
            <person name="Zhang Q."/>
        </authorList>
    </citation>
    <scope>NUCLEOTIDE SEQUENCE [LARGE SCALE GENOMIC DNA]</scope>
    <source>
        <strain evidence="11 12">FJAT-53726</strain>
    </source>
</reference>
<feature type="domain" description="MacB-like periplasmic core" evidence="10">
    <location>
        <begin position="28"/>
        <end position="197"/>
    </location>
</feature>
<dbReference type="InterPro" id="IPR051447">
    <property type="entry name" value="Lipoprotein-release_system"/>
</dbReference>
<feature type="transmembrane region" description="Helical" evidence="8">
    <location>
        <begin position="21"/>
        <end position="44"/>
    </location>
</feature>
<sequence length="416" mass="44835">MPLSMAFWLGWRFYRARQSNSFISFIAFASTAGIALGVAVLIIVQSAMNGFEGELERRFLDVVPHAELTGVNEPIQDWHAMAIDAMKIPGIRGAAPFIRLQGLVQKPGGFQGLNLVGIDTAQEPKVSGIANYMAKEQWQALGRKDDSIVLGKALADKLGLAPGDSLVLYVPDLAAGKTGRLGAARSHRFVLAGTFKLGGELELGTGYVSMDYLAGLLELGDKVSGVRIAVENVFSAPRLIRELGFSQQQYVYMSDWTRTQGHLYQDIQLVRTLMYLVLALVIAVACFNIVSTLVMAVRDKTSEIAILMTMGIRRQAIVLLFMVHGAVSGLLGTALGVALGTGIAWKLPQLAAGLESLFGVKLLSADVYFIDFLPSELMWQDVVWASVMALVMSLLATLYPAIKASKTAPAAALAGR</sequence>
<feature type="transmembrane region" description="Helical" evidence="8">
    <location>
        <begin position="273"/>
        <end position="297"/>
    </location>
</feature>
<evidence type="ECO:0000259" key="10">
    <source>
        <dbReference type="Pfam" id="PF12704"/>
    </source>
</evidence>
<dbReference type="InterPro" id="IPR011925">
    <property type="entry name" value="LolCE_TM"/>
</dbReference>
<feature type="transmembrane region" description="Helical" evidence="8">
    <location>
        <begin position="318"/>
        <end position="345"/>
    </location>
</feature>
<keyword evidence="11" id="KW-0449">Lipoprotein</keyword>
<proteinExistence type="inferred from homology"/>
<keyword evidence="4" id="KW-1003">Cell membrane</keyword>
<keyword evidence="7 8" id="KW-0472">Membrane</keyword>
<dbReference type="Proteomes" id="UP000663281">
    <property type="component" value="Chromosome"/>
</dbReference>
<dbReference type="AlphaFoldDB" id="A0A974XR75"/>
<evidence type="ECO:0000256" key="2">
    <source>
        <dbReference type="ARBA" id="ARBA00005236"/>
    </source>
</evidence>
<evidence type="ECO:0000256" key="1">
    <source>
        <dbReference type="ARBA" id="ARBA00004651"/>
    </source>
</evidence>
<dbReference type="GO" id="GO:0098797">
    <property type="term" value="C:plasma membrane protein complex"/>
    <property type="evidence" value="ECO:0007669"/>
    <property type="project" value="TreeGrafter"/>
</dbReference>
<feature type="transmembrane region" description="Helical" evidence="8">
    <location>
        <begin position="382"/>
        <end position="402"/>
    </location>
</feature>
<organism evidence="11 12">
    <name type="scientific">Shewanella cyperi</name>
    <dbReference type="NCBI Taxonomy" id="2814292"/>
    <lineage>
        <taxon>Bacteria</taxon>
        <taxon>Pseudomonadati</taxon>
        <taxon>Pseudomonadota</taxon>
        <taxon>Gammaproteobacteria</taxon>
        <taxon>Alteromonadales</taxon>
        <taxon>Shewanellaceae</taxon>
        <taxon>Shewanella</taxon>
    </lineage>
</organism>
<keyword evidence="3" id="KW-0813">Transport</keyword>
<keyword evidence="6 8" id="KW-1133">Transmembrane helix</keyword>
<dbReference type="NCBIfam" id="TIGR02212">
    <property type="entry name" value="lolCE"/>
    <property type="match status" value="1"/>
</dbReference>
<feature type="domain" description="ABC3 transporter permease C-terminal" evidence="9">
    <location>
        <begin position="276"/>
        <end position="409"/>
    </location>
</feature>
<evidence type="ECO:0000313" key="11">
    <source>
        <dbReference type="EMBL" id="QSX31811.1"/>
    </source>
</evidence>
<accession>A0A974XR75</accession>
<evidence type="ECO:0000259" key="9">
    <source>
        <dbReference type="Pfam" id="PF02687"/>
    </source>
</evidence>
<gene>
    <name evidence="11" type="ORF">JYB88_06770</name>
</gene>
<evidence type="ECO:0000256" key="3">
    <source>
        <dbReference type="ARBA" id="ARBA00022448"/>
    </source>
</evidence>
<dbReference type="GO" id="GO:0044874">
    <property type="term" value="P:lipoprotein localization to outer membrane"/>
    <property type="evidence" value="ECO:0007669"/>
    <property type="project" value="TreeGrafter"/>
</dbReference>
<dbReference type="PANTHER" id="PTHR30489:SF0">
    <property type="entry name" value="LIPOPROTEIN-RELEASING SYSTEM TRANSMEMBRANE PROTEIN LOLE"/>
    <property type="match status" value="1"/>
</dbReference>
<dbReference type="Pfam" id="PF02687">
    <property type="entry name" value="FtsX"/>
    <property type="match status" value="1"/>
</dbReference>
<evidence type="ECO:0000313" key="12">
    <source>
        <dbReference type="Proteomes" id="UP000663281"/>
    </source>
</evidence>
<evidence type="ECO:0000256" key="8">
    <source>
        <dbReference type="SAM" id="Phobius"/>
    </source>
</evidence>
<dbReference type="PANTHER" id="PTHR30489">
    <property type="entry name" value="LIPOPROTEIN-RELEASING SYSTEM TRANSMEMBRANE PROTEIN LOLE"/>
    <property type="match status" value="1"/>
</dbReference>
<protein>
    <submittedName>
        <fullName evidence="11">Lipoprotein-releasing ABC transporter permease subunit</fullName>
    </submittedName>
</protein>
<evidence type="ECO:0000256" key="5">
    <source>
        <dbReference type="ARBA" id="ARBA00022692"/>
    </source>
</evidence>
<dbReference type="EMBL" id="CP071504">
    <property type="protein sequence ID" value="QSX31811.1"/>
    <property type="molecule type" value="Genomic_DNA"/>
</dbReference>
<dbReference type="GO" id="GO:0042953">
    <property type="term" value="P:lipoprotein transport"/>
    <property type="evidence" value="ECO:0007669"/>
    <property type="project" value="InterPro"/>
</dbReference>
<evidence type="ECO:0000256" key="4">
    <source>
        <dbReference type="ARBA" id="ARBA00022475"/>
    </source>
</evidence>
<dbReference type="InterPro" id="IPR003838">
    <property type="entry name" value="ABC3_permease_C"/>
</dbReference>
<comment type="subcellular location">
    <subcellularLocation>
        <location evidence="1">Cell membrane</location>
        <topology evidence="1">Multi-pass membrane protein</topology>
    </subcellularLocation>
</comment>
<comment type="similarity">
    <text evidence="2">Belongs to the ABC-4 integral membrane protein family. LolC/E subfamily.</text>
</comment>
<evidence type="ECO:0000256" key="7">
    <source>
        <dbReference type="ARBA" id="ARBA00023136"/>
    </source>
</evidence>
<evidence type="ECO:0000256" key="6">
    <source>
        <dbReference type="ARBA" id="ARBA00022989"/>
    </source>
</evidence>
<name>A0A974XR75_9GAMM</name>
<dbReference type="InterPro" id="IPR025857">
    <property type="entry name" value="MacB_PCD"/>
</dbReference>